<name>A0A9P1DS30_9DINO</name>
<dbReference type="EMBL" id="CAMXCT020006013">
    <property type="protein sequence ID" value="CAL1167148.1"/>
    <property type="molecule type" value="Genomic_DNA"/>
</dbReference>
<feature type="non-terminal residue" evidence="1">
    <location>
        <position position="1"/>
    </location>
</feature>
<dbReference type="Proteomes" id="UP001152797">
    <property type="component" value="Unassembled WGS sequence"/>
</dbReference>
<dbReference type="EMBL" id="CAMXCT010006013">
    <property type="protein sequence ID" value="CAI4013773.1"/>
    <property type="molecule type" value="Genomic_DNA"/>
</dbReference>
<dbReference type="AlphaFoldDB" id="A0A9P1DS30"/>
<reference evidence="1" key="1">
    <citation type="submission" date="2022-10" db="EMBL/GenBank/DDBJ databases">
        <authorList>
            <person name="Chen Y."/>
            <person name="Dougan E. K."/>
            <person name="Chan C."/>
            <person name="Rhodes N."/>
            <person name="Thang M."/>
        </authorList>
    </citation>
    <scope>NUCLEOTIDE SEQUENCE</scope>
</reference>
<proteinExistence type="predicted"/>
<keyword evidence="3" id="KW-1185">Reference proteome</keyword>
<evidence type="ECO:0000313" key="1">
    <source>
        <dbReference type="EMBL" id="CAI4013773.1"/>
    </source>
</evidence>
<comment type="caution">
    <text evidence="1">The sequence shown here is derived from an EMBL/GenBank/DDBJ whole genome shotgun (WGS) entry which is preliminary data.</text>
</comment>
<evidence type="ECO:0000313" key="2">
    <source>
        <dbReference type="EMBL" id="CAL4801085.1"/>
    </source>
</evidence>
<dbReference type="EMBL" id="CAMXCT030006013">
    <property type="protein sequence ID" value="CAL4801085.1"/>
    <property type="molecule type" value="Genomic_DNA"/>
</dbReference>
<organism evidence="1">
    <name type="scientific">Cladocopium goreaui</name>
    <dbReference type="NCBI Taxonomy" id="2562237"/>
    <lineage>
        <taxon>Eukaryota</taxon>
        <taxon>Sar</taxon>
        <taxon>Alveolata</taxon>
        <taxon>Dinophyceae</taxon>
        <taxon>Suessiales</taxon>
        <taxon>Symbiodiniaceae</taxon>
        <taxon>Cladocopium</taxon>
    </lineage>
</organism>
<reference evidence="2 3" key="2">
    <citation type="submission" date="2024-05" db="EMBL/GenBank/DDBJ databases">
        <authorList>
            <person name="Chen Y."/>
            <person name="Shah S."/>
            <person name="Dougan E. K."/>
            <person name="Thang M."/>
            <person name="Chan C."/>
        </authorList>
    </citation>
    <scope>NUCLEOTIDE SEQUENCE [LARGE SCALE GENOMIC DNA]</scope>
</reference>
<gene>
    <name evidence="1" type="ORF">C1SCF055_LOCUS38719</name>
</gene>
<accession>A0A9P1DS30</accession>
<protein>
    <submittedName>
        <fullName evidence="1">Uncharacterized protein</fullName>
    </submittedName>
</protein>
<sequence length="103" mass="11038">RLLFGAALVRPKLFGRWSKLQREGPFFPQSLRKANSRVGGERSVGAPQDGAATELSQEVLLWSRAPAAEDGPTGLAAGQTRRCLEEDCLCPGCGRLGCHDLSS</sequence>
<evidence type="ECO:0000313" key="3">
    <source>
        <dbReference type="Proteomes" id="UP001152797"/>
    </source>
</evidence>